<dbReference type="EMBL" id="JACCJB010000011">
    <property type="protein sequence ID" value="KAF6222855.1"/>
    <property type="molecule type" value="Genomic_DNA"/>
</dbReference>
<evidence type="ECO:0000256" key="3">
    <source>
        <dbReference type="ARBA" id="ARBA00023033"/>
    </source>
</evidence>
<evidence type="ECO:0000256" key="2">
    <source>
        <dbReference type="ARBA" id="ARBA00023002"/>
    </source>
</evidence>
<feature type="compositionally biased region" description="Low complexity" evidence="4">
    <location>
        <begin position="140"/>
        <end position="153"/>
    </location>
</feature>
<dbReference type="GeneID" id="59329324"/>
<dbReference type="PRINTS" id="PR00420">
    <property type="entry name" value="RNGMNOXGNASE"/>
</dbReference>
<dbReference type="PANTHER" id="PTHR43747">
    <property type="entry name" value="FAD-BINDING PROTEIN"/>
    <property type="match status" value="1"/>
</dbReference>
<evidence type="ECO:0000313" key="6">
    <source>
        <dbReference type="Proteomes" id="UP000593566"/>
    </source>
</evidence>
<dbReference type="InterPro" id="IPR036188">
    <property type="entry name" value="FAD/NAD-bd_sf"/>
</dbReference>
<feature type="compositionally biased region" description="Low complexity" evidence="4">
    <location>
        <begin position="459"/>
        <end position="470"/>
    </location>
</feature>
<dbReference type="Pfam" id="PF04820">
    <property type="entry name" value="Trp_halogenase"/>
    <property type="match status" value="2"/>
</dbReference>
<name>A0A8H6CFY5_9LECA</name>
<dbReference type="GO" id="GO:0004497">
    <property type="term" value="F:monooxygenase activity"/>
    <property type="evidence" value="ECO:0007669"/>
    <property type="project" value="UniProtKB-KW"/>
</dbReference>
<reference evidence="5 6" key="1">
    <citation type="journal article" date="2020" name="Genomics">
        <title>Complete, high-quality genomes from long-read metagenomic sequencing of two wolf lichen thalli reveals enigmatic genome architecture.</title>
        <authorList>
            <person name="McKenzie S.K."/>
            <person name="Walston R.F."/>
            <person name="Allen J.L."/>
        </authorList>
    </citation>
    <scope>NUCLEOTIDE SEQUENCE [LARGE SCALE GENOMIC DNA]</scope>
    <source>
        <strain evidence="5">WasteWater1</strain>
    </source>
</reference>
<keyword evidence="6" id="KW-1185">Reference proteome</keyword>
<comment type="similarity">
    <text evidence="1">Belongs to the flavin-dependent halogenase family.</text>
</comment>
<sequence>MLIPEKCTVLVVGGGPGGSYTAAVLAREGIDTVLLEADKFPRYHVGESMLPSLRHYLRFVDLDSAFDKHGFNKKNGAAFKMSPTNREGFTDFLAAGGPGNYSWNVIRSEADEMIFRHAGASGAKTFDGVKVKSIDFDSSNGTTNGTTNGTANGDAHSASQNPGRPISATYTKKADNTSGVIKFDYIVDASGRVGLLNTKYLKNRHYNTTLKNVANWAYFEDAGLYGGGTARSGAPFFEALRDESGWAWFIPLHDGTHSIGVVMNQDIATERKATAASAQEYFDTALKQAPMLSELLGAGKQVSELKAASDYSYHSSSYAFPYARIVGDSGCFIDPFFSSGVHLALTGGLSAGTTIAASIRGHCDEAAAAQWHSKKIREGYARFLLVVLSAYKQMRNQKEAVLSDFNEDNFDRAFSFFKPIIQGTADATNKLTQAEFSKTIDFLTKAFSPAFRNNLDNTGDGPAPDGAEAAKPPPMDDGISPEDREVLQALRTHHGQNTLNLDSFTTDVIDGRVPKLEKGELTLVSVEA</sequence>
<dbReference type="SUPFAM" id="SSF51905">
    <property type="entry name" value="FAD/NAD(P)-binding domain"/>
    <property type="match status" value="1"/>
</dbReference>
<dbReference type="Gene3D" id="3.50.50.60">
    <property type="entry name" value="FAD/NAD(P)-binding domain"/>
    <property type="match status" value="1"/>
</dbReference>
<keyword evidence="2" id="KW-0560">Oxidoreductase</keyword>
<dbReference type="AlphaFoldDB" id="A0A8H6CFY5"/>
<dbReference type="PANTHER" id="PTHR43747:SF5">
    <property type="entry name" value="FAD-BINDING DOMAIN-CONTAINING PROTEIN"/>
    <property type="match status" value="1"/>
</dbReference>
<evidence type="ECO:0000256" key="1">
    <source>
        <dbReference type="ARBA" id="ARBA00005706"/>
    </source>
</evidence>
<protein>
    <recommendedName>
        <fullName evidence="7">Non-heme halogenase</fullName>
    </recommendedName>
</protein>
<proteinExistence type="inferred from homology"/>
<dbReference type="InterPro" id="IPR006905">
    <property type="entry name" value="Flavin_halogenase"/>
</dbReference>
<dbReference type="Proteomes" id="UP000593566">
    <property type="component" value="Unassembled WGS sequence"/>
</dbReference>
<feature type="region of interest" description="Disordered" evidence="4">
    <location>
        <begin position="137"/>
        <end position="170"/>
    </location>
</feature>
<organism evidence="5 6">
    <name type="scientific">Letharia lupina</name>
    <dbReference type="NCBI Taxonomy" id="560253"/>
    <lineage>
        <taxon>Eukaryota</taxon>
        <taxon>Fungi</taxon>
        <taxon>Dikarya</taxon>
        <taxon>Ascomycota</taxon>
        <taxon>Pezizomycotina</taxon>
        <taxon>Lecanoromycetes</taxon>
        <taxon>OSLEUM clade</taxon>
        <taxon>Lecanoromycetidae</taxon>
        <taxon>Lecanorales</taxon>
        <taxon>Lecanorineae</taxon>
        <taxon>Parmeliaceae</taxon>
        <taxon>Letharia</taxon>
    </lineage>
</organism>
<gene>
    <name evidence="5" type="ORF">HO133_000906</name>
</gene>
<evidence type="ECO:0000256" key="4">
    <source>
        <dbReference type="SAM" id="MobiDB-lite"/>
    </source>
</evidence>
<dbReference type="RefSeq" id="XP_037152201.1">
    <property type="nucleotide sequence ID" value="XM_037291839.1"/>
</dbReference>
<dbReference type="InterPro" id="IPR050816">
    <property type="entry name" value="Flavin-dep_Halogenase_NPB"/>
</dbReference>
<keyword evidence="3" id="KW-0503">Monooxygenase</keyword>
<accession>A0A8H6CFY5</accession>
<comment type="caution">
    <text evidence="5">The sequence shown here is derived from an EMBL/GenBank/DDBJ whole genome shotgun (WGS) entry which is preliminary data.</text>
</comment>
<feature type="region of interest" description="Disordered" evidence="4">
    <location>
        <begin position="453"/>
        <end position="481"/>
    </location>
</feature>
<evidence type="ECO:0008006" key="7">
    <source>
        <dbReference type="Google" id="ProtNLM"/>
    </source>
</evidence>
<evidence type="ECO:0000313" key="5">
    <source>
        <dbReference type="EMBL" id="KAF6222855.1"/>
    </source>
</evidence>